<feature type="domain" description="C3H1-type" evidence="6">
    <location>
        <begin position="168"/>
        <end position="195"/>
    </location>
</feature>
<evidence type="ECO:0000256" key="2">
    <source>
        <dbReference type="ARBA" id="ARBA00022737"/>
    </source>
</evidence>
<evidence type="ECO:0000313" key="7">
    <source>
        <dbReference type="EMBL" id="GJT24883.1"/>
    </source>
</evidence>
<feature type="zinc finger region" description="C3H1-type" evidence="5">
    <location>
        <begin position="168"/>
        <end position="195"/>
    </location>
</feature>
<dbReference type="PROSITE" id="PS50103">
    <property type="entry name" value="ZF_C3H1"/>
    <property type="match status" value="1"/>
</dbReference>
<gene>
    <name evidence="7" type="ORF">Tco_0894820</name>
</gene>
<comment type="caution">
    <text evidence="7">The sequence shown here is derived from an EMBL/GenBank/DDBJ whole genome shotgun (WGS) entry which is preliminary data.</text>
</comment>
<keyword evidence="8" id="KW-1185">Reference proteome</keyword>
<dbReference type="Pfam" id="PF00642">
    <property type="entry name" value="zf-CCCH"/>
    <property type="match status" value="1"/>
</dbReference>
<organism evidence="7 8">
    <name type="scientific">Tanacetum coccineum</name>
    <dbReference type="NCBI Taxonomy" id="301880"/>
    <lineage>
        <taxon>Eukaryota</taxon>
        <taxon>Viridiplantae</taxon>
        <taxon>Streptophyta</taxon>
        <taxon>Embryophyta</taxon>
        <taxon>Tracheophyta</taxon>
        <taxon>Spermatophyta</taxon>
        <taxon>Magnoliopsida</taxon>
        <taxon>eudicotyledons</taxon>
        <taxon>Gunneridae</taxon>
        <taxon>Pentapetalae</taxon>
        <taxon>asterids</taxon>
        <taxon>campanulids</taxon>
        <taxon>Asterales</taxon>
        <taxon>Asteraceae</taxon>
        <taxon>Asteroideae</taxon>
        <taxon>Anthemideae</taxon>
        <taxon>Anthemidinae</taxon>
        <taxon>Tanacetum</taxon>
    </lineage>
</organism>
<keyword evidence="2" id="KW-0677">Repeat</keyword>
<evidence type="ECO:0000313" key="8">
    <source>
        <dbReference type="Proteomes" id="UP001151760"/>
    </source>
</evidence>
<reference evidence="7" key="1">
    <citation type="journal article" date="2022" name="Int. J. Mol. Sci.">
        <title>Draft Genome of Tanacetum Coccineum: Genomic Comparison of Closely Related Tanacetum-Family Plants.</title>
        <authorList>
            <person name="Yamashiro T."/>
            <person name="Shiraishi A."/>
            <person name="Nakayama K."/>
            <person name="Satake H."/>
        </authorList>
    </citation>
    <scope>NUCLEOTIDE SEQUENCE</scope>
</reference>
<protein>
    <submittedName>
        <fullName evidence="7">Mediator of RNA polymerase II transcription subunit 15A-like protein</fullName>
    </submittedName>
</protein>
<dbReference type="Proteomes" id="UP001151760">
    <property type="component" value="Unassembled WGS sequence"/>
</dbReference>
<proteinExistence type="predicted"/>
<accession>A0ABQ5CG09</accession>
<dbReference type="InterPro" id="IPR009145">
    <property type="entry name" value="U2AF_small"/>
</dbReference>
<evidence type="ECO:0000259" key="6">
    <source>
        <dbReference type="PROSITE" id="PS50103"/>
    </source>
</evidence>
<dbReference type="PANTHER" id="PTHR12620">
    <property type="entry name" value="U2 SNRNP AUXILIARY FACTOR, SMALL SUBUNIT"/>
    <property type="match status" value="1"/>
</dbReference>
<evidence type="ECO:0000256" key="3">
    <source>
        <dbReference type="ARBA" id="ARBA00022771"/>
    </source>
</evidence>
<evidence type="ECO:0000256" key="4">
    <source>
        <dbReference type="ARBA" id="ARBA00022833"/>
    </source>
</evidence>
<keyword evidence="3 5" id="KW-0863">Zinc-finger</keyword>
<dbReference type="EMBL" id="BQNB010014170">
    <property type="protein sequence ID" value="GJT24883.1"/>
    <property type="molecule type" value="Genomic_DNA"/>
</dbReference>
<name>A0ABQ5CG09_9ASTR</name>
<sequence>MILSSPSSAEFAIISCWFRWFQHPEQDFHLKYSAMEIYSEYVKDLYSSKGYPLRLLGDPEGARVQWKFQFPLHSCSLAGSTSAMKVSNWGGHLHFREVRERCGYEGWLEASWVWVAGSGVDDVGWWLLGRRLMVVMSDGIESEKTRSGNLSGKEGFHDVDVDGSPLTEFPEAICSQYEENTCNRGGYCNFMHPKKVIEASFLVGTEEGIVIAAPKCGRRTKIVYGGVAATSQSLWEDKERRLIDIVVNISEEDANPTAASEGGDGTVVKCSFSVVALGPNLKS</sequence>
<keyword evidence="1 5" id="KW-0479">Metal-binding</keyword>
<dbReference type="InterPro" id="IPR000571">
    <property type="entry name" value="Znf_CCCH"/>
</dbReference>
<evidence type="ECO:0000256" key="5">
    <source>
        <dbReference type="PROSITE-ProRule" id="PRU00723"/>
    </source>
</evidence>
<evidence type="ECO:0000256" key="1">
    <source>
        <dbReference type="ARBA" id="ARBA00022723"/>
    </source>
</evidence>
<reference evidence="7" key="2">
    <citation type="submission" date="2022-01" db="EMBL/GenBank/DDBJ databases">
        <authorList>
            <person name="Yamashiro T."/>
            <person name="Shiraishi A."/>
            <person name="Satake H."/>
            <person name="Nakayama K."/>
        </authorList>
    </citation>
    <scope>NUCLEOTIDE SEQUENCE</scope>
</reference>
<keyword evidence="4 5" id="KW-0862">Zinc</keyword>